<evidence type="ECO:0000313" key="2">
    <source>
        <dbReference type="Proteomes" id="UP000586042"/>
    </source>
</evidence>
<accession>A0A7Y6IEK5</accession>
<comment type="caution">
    <text evidence="1">The sequence shown here is derived from an EMBL/GenBank/DDBJ whole genome shotgun (WGS) entry which is preliminary data.</text>
</comment>
<proteinExistence type="predicted"/>
<evidence type="ECO:0000313" key="1">
    <source>
        <dbReference type="EMBL" id="NUW36757.1"/>
    </source>
</evidence>
<reference evidence="1 2" key="1">
    <citation type="submission" date="2020-06" db="EMBL/GenBank/DDBJ databases">
        <title>Nonomuraea sp. SMC257, a novel actinomycete isolated from soil.</title>
        <authorList>
            <person name="Chanama M."/>
        </authorList>
    </citation>
    <scope>NUCLEOTIDE SEQUENCE [LARGE SCALE GENOMIC DNA]</scope>
    <source>
        <strain evidence="1 2">SMC257</strain>
    </source>
</reference>
<gene>
    <name evidence="1" type="ORF">HTZ77_35925</name>
</gene>
<organism evidence="1 2">
    <name type="scientific">Nonomuraea montanisoli</name>
    <dbReference type="NCBI Taxonomy" id="2741721"/>
    <lineage>
        <taxon>Bacteria</taxon>
        <taxon>Bacillati</taxon>
        <taxon>Actinomycetota</taxon>
        <taxon>Actinomycetes</taxon>
        <taxon>Streptosporangiales</taxon>
        <taxon>Streptosporangiaceae</taxon>
        <taxon>Nonomuraea</taxon>
    </lineage>
</organism>
<keyword evidence="2" id="KW-1185">Reference proteome</keyword>
<name>A0A7Y6IEK5_9ACTN</name>
<protein>
    <submittedName>
        <fullName evidence="1">Uncharacterized protein</fullName>
    </submittedName>
</protein>
<dbReference type="EMBL" id="JABWGN010000017">
    <property type="protein sequence ID" value="NUW36757.1"/>
    <property type="molecule type" value="Genomic_DNA"/>
</dbReference>
<dbReference type="Proteomes" id="UP000586042">
    <property type="component" value="Unassembled WGS sequence"/>
</dbReference>
<dbReference type="AlphaFoldDB" id="A0A7Y6IEK5"/>
<sequence length="137" mass="15465">MSVSGQDQRQSIQERITDRLGAQGWFREAAAEKFDWPDFAFDNGRARMEFFYSAADDWVRLGILTDSQEGYLQVRFGEHLEALLDAVIAVQQELAPDCWDAFIEILLAVPLEVYAITGEDESDLVKLHSSGSFRAMG</sequence>